<organism evidence="3 4">
    <name type="scientific">Paragonimus westermani</name>
    <dbReference type="NCBI Taxonomy" id="34504"/>
    <lineage>
        <taxon>Eukaryota</taxon>
        <taxon>Metazoa</taxon>
        <taxon>Spiralia</taxon>
        <taxon>Lophotrochozoa</taxon>
        <taxon>Platyhelminthes</taxon>
        <taxon>Trematoda</taxon>
        <taxon>Digenea</taxon>
        <taxon>Plagiorchiida</taxon>
        <taxon>Troglotremata</taxon>
        <taxon>Troglotrematidae</taxon>
        <taxon>Paragonimus</taxon>
    </lineage>
</organism>
<dbReference type="Pfam" id="PF17921">
    <property type="entry name" value="Integrase_H2C2"/>
    <property type="match status" value="1"/>
</dbReference>
<name>A0A5J4NKR8_9TREM</name>
<dbReference type="InterPro" id="IPR055510">
    <property type="entry name" value="DUF7083"/>
</dbReference>
<evidence type="ECO:0000256" key="1">
    <source>
        <dbReference type="ARBA" id="ARBA00023268"/>
    </source>
</evidence>
<evidence type="ECO:0000313" key="4">
    <source>
        <dbReference type="Proteomes" id="UP000324629"/>
    </source>
</evidence>
<dbReference type="Proteomes" id="UP000324629">
    <property type="component" value="Unassembled WGS sequence"/>
</dbReference>
<dbReference type="SUPFAM" id="SSF53098">
    <property type="entry name" value="Ribonuclease H-like"/>
    <property type="match status" value="1"/>
</dbReference>
<proteinExistence type="predicted"/>
<dbReference type="GO" id="GO:0015074">
    <property type="term" value="P:DNA integration"/>
    <property type="evidence" value="ECO:0007669"/>
    <property type="project" value="InterPro"/>
</dbReference>
<dbReference type="InterPro" id="IPR036397">
    <property type="entry name" value="RNaseH_sf"/>
</dbReference>
<dbReference type="Pfam" id="PF23309">
    <property type="entry name" value="DUF7083"/>
    <property type="match status" value="1"/>
</dbReference>
<dbReference type="Gene3D" id="3.10.10.10">
    <property type="entry name" value="HIV Type 1 Reverse Transcriptase, subunit A, domain 1"/>
    <property type="match status" value="1"/>
</dbReference>
<dbReference type="InterPro" id="IPR012337">
    <property type="entry name" value="RNaseH-like_sf"/>
</dbReference>
<accession>A0A5J4NKR8</accession>
<dbReference type="PANTHER" id="PTHR37984:SF5">
    <property type="entry name" value="PROTEIN NYNRIN-LIKE"/>
    <property type="match status" value="1"/>
</dbReference>
<keyword evidence="4" id="KW-1185">Reference proteome</keyword>
<dbReference type="Pfam" id="PF17919">
    <property type="entry name" value="RT_RNaseH_2"/>
    <property type="match status" value="1"/>
</dbReference>
<dbReference type="CDD" id="cd09274">
    <property type="entry name" value="RNase_HI_RT_Ty3"/>
    <property type="match status" value="1"/>
</dbReference>
<feature type="domain" description="Integrase catalytic" evidence="2">
    <location>
        <begin position="956"/>
        <end position="1042"/>
    </location>
</feature>
<dbReference type="InterPro" id="IPR041577">
    <property type="entry name" value="RT_RNaseH_2"/>
</dbReference>
<dbReference type="EMBL" id="QNGE01002238">
    <property type="protein sequence ID" value="KAA3675928.1"/>
    <property type="molecule type" value="Genomic_DNA"/>
</dbReference>
<dbReference type="GO" id="GO:0003824">
    <property type="term" value="F:catalytic activity"/>
    <property type="evidence" value="ECO:0007669"/>
    <property type="project" value="UniProtKB-KW"/>
</dbReference>
<evidence type="ECO:0000259" key="2">
    <source>
        <dbReference type="PROSITE" id="PS50994"/>
    </source>
</evidence>
<dbReference type="Gene3D" id="3.30.70.270">
    <property type="match status" value="2"/>
</dbReference>
<protein>
    <recommendedName>
        <fullName evidence="2">Integrase catalytic domain-containing protein</fullName>
    </recommendedName>
</protein>
<dbReference type="GO" id="GO:0003676">
    <property type="term" value="F:nucleic acid binding"/>
    <property type="evidence" value="ECO:0007669"/>
    <property type="project" value="InterPro"/>
</dbReference>
<dbReference type="PROSITE" id="PS50994">
    <property type="entry name" value="INTEGRASE"/>
    <property type="match status" value="1"/>
</dbReference>
<dbReference type="SUPFAM" id="SSF56672">
    <property type="entry name" value="DNA/RNA polymerases"/>
    <property type="match status" value="1"/>
</dbReference>
<keyword evidence="1" id="KW-0511">Multifunctional enzyme</keyword>
<gene>
    <name evidence="3" type="ORF">DEA37_0013668</name>
</gene>
<dbReference type="PANTHER" id="PTHR37984">
    <property type="entry name" value="PROTEIN CBG26694"/>
    <property type="match status" value="1"/>
</dbReference>
<dbReference type="Gene3D" id="1.10.340.70">
    <property type="match status" value="1"/>
</dbReference>
<dbReference type="InterPro" id="IPR001584">
    <property type="entry name" value="Integrase_cat-core"/>
</dbReference>
<dbReference type="InterPro" id="IPR043502">
    <property type="entry name" value="DNA/RNA_pol_sf"/>
</dbReference>
<evidence type="ECO:0000313" key="3">
    <source>
        <dbReference type="EMBL" id="KAA3675928.1"/>
    </source>
</evidence>
<dbReference type="InterPro" id="IPR043128">
    <property type="entry name" value="Rev_trsase/Diguanyl_cyclase"/>
</dbReference>
<reference evidence="3 4" key="1">
    <citation type="journal article" date="2019" name="Gigascience">
        <title>Whole-genome sequence of the oriental lung fluke Paragonimus westermani.</title>
        <authorList>
            <person name="Oey H."/>
            <person name="Zakrzewski M."/>
            <person name="Narain K."/>
            <person name="Devi K.R."/>
            <person name="Agatsuma T."/>
            <person name="Nawaratna S."/>
            <person name="Gobert G.N."/>
            <person name="Jones M.K."/>
            <person name="Ragan M.A."/>
            <person name="McManus D.P."/>
            <person name="Krause L."/>
        </authorList>
    </citation>
    <scope>NUCLEOTIDE SEQUENCE [LARGE SCALE GENOMIC DNA]</scope>
    <source>
        <strain evidence="3 4">IND2009</strain>
    </source>
</reference>
<dbReference type="Gene3D" id="3.30.420.10">
    <property type="entry name" value="Ribonuclease H-like superfamily/Ribonuclease H"/>
    <property type="match status" value="1"/>
</dbReference>
<dbReference type="InterPro" id="IPR041588">
    <property type="entry name" value="Integrase_H2C2"/>
</dbReference>
<comment type="caution">
    <text evidence="3">The sequence shown here is derived from an EMBL/GenBank/DDBJ whole genome shotgun (WGS) entry which is preliminary data.</text>
</comment>
<dbReference type="FunFam" id="3.30.70.270:FF:000020">
    <property type="entry name" value="Transposon Tf2-6 polyprotein-like Protein"/>
    <property type="match status" value="1"/>
</dbReference>
<sequence>MSSDPEWKPMMQAQIRLMELITTQFATIGSSTPSVNPPPMDHTDRNIHVFLYVPDACVSFESWNKRYEDVFTVELANRDDETKVRLLLPKLGPAEHVRYSNYIPPAEPQTLSFADIVETLEKIFRDTCFLFNARFQCLQLVKRDNDDFVKYAGLVDCEYCRVKLDLLTEDQFRCLVFSCGFQAPSYADLRTRLLTMIEQQPETKLEKMVDECGRLIKLKRDSAMIQNPDRAPRLVYMVSKPHSPTRTFRQHRCQKCHMVGHKDGFCPKHLAARGKPTSVPRSKHHGKPVGGLSSLLVIFGQCRGESQVRVGSHQWSYGSSTTGHSLRHHGHLRDSLAETGQPSCPSIIPNRHQFFGGTVRLTGQLHCSVAFRAATINKTWYASDSDLNLLGLYWIAQLGLLDLPIRSICNYVRSVDRHGDLSDHILHQLAPVTLHLRRGSQPVFQHKRPAPYAAFPLVDQELQRLEHLGVLNPVAYSAWAAPMVVVKKSNGSIRICADFSAGFNGSLEANCHPLPVPVNLFKMLNGGTCSAKLDFAEAYFQIEVAPESRELSHRGCAPAHPGVRVSIEVRKVPVLPTDSFGRHLDPENIRAIQQMPAPTDVATLRSFLGLISYYSSFLSSLHDVRAPLNQLLQKEAKWNWSAGSKSAFAKLKTMLSSDLLPTHYDPSLPIVLAADASKYGVGAVFSHIFPDGSENAIANASRTLSPAEKHYEQIEKDALAIIFAVGKYHRLFYGQRLSLLNDHKPPLSVFGSKKEIPVYSANRLQRRATILPGYDFSIDYRYTENFGQADGLSRLIRNHRVPEDDATIASLPFENDVRRQLNDAIRGIPVIADDIRNATAEDPAIAQTMKYVRSRWPNVPLYREIHHLSLRRESSAIVDSCPTSADRVVVPRSLRRAVLHQFHSGHPGRSRMKAIARGFAYWPGMDDHISELVKRCWKCKQAAKLPKKQNPVHWDLPKGPWSRIHLDFVGYINGVMYLVLGDAYSKWSGIVLLHSAISSTTIVALRNTFNQYGFLEILVSDNESQFSSARFRDFCSRSNFRHAERFVDTLTRALLKSCGEETMDEILRTVLLAYRSTPHPEAPDGRPPSEILMGRKLRTVHHALILTDILPHQPGQTEDHTGFSNGPPVYARDYRPTHEEWIDGVVKDRRGKVPLEVSVGNPTWIHHRIQFRPRHPHASTRETQQSLPLDVLLDTFTICTVFRSRIPETDLYADDRLFRRRWTNQSPDDLTQISADFQLRCTSNIVAAPTAFQPSMITPKYSCFPDAGNLEYRGGHLEPLL</sequence>
<dbReference type="InterPro" id="IPR050951">
    <property type="entry name" value="Retrovirus_Pol_polyprotein"/>
</dbReference>